<dbReference type="AlphaFoldDB" id="A0A2T7BB79"/>
<reference evidence="1 2" key="1">
    <citation type="submission" date="2018-04" db="EMBL/GenBank/DDBJ databases">
        <title>Chitinophaga fuyangensis sp. nov., isolated from soil in a chemical factory.</title>
        <authorList>
            <person name="Chen K."/>
        </authorList>
    </citation>
    <scope>NUCLEOTIDE SEQUENCE [LARGE SCALE GENOMIC DNA]</scope>
    <source>
        <strain evidence="1 2">LY-1</strain>
    </source>
</reference>
<keyword evidence="2" id="KW-1185">Reference proteome</keyword>
<organism evidence="1 2">
    <name type="scientific">Chitinophaga parva</name>
    <dbReference type="NCBI Taxonomy" id="2169414"/>
    <lineage>
        <taxon>Bacteria</taxon>
        <taxon>Pseudomonadati</taxon>
        <taxon>Bacteroidota</taxon>
        <taxon>Chitinophagia</taxon>
        <taxon>Chitinophagales</taxon>
        <taxon>Chitinophagaceae</taxon>
        <taxon>Chitinophaga</taxon>
    </lineage>
</organism>
<evidence type="ECO:0000313" key="2">
    <source>
        <dbReference type="Proteomes" id="UP000244450"/>
    </source>
</evidence>
<name>A0A2T7BB79_9BACT</name>
<evidence type="ECO:0000313" key="1">
    <source>
        <dbReference type="EMBL" id="PUZ21310.1"/>
    </source>
</evidence>
<protein>
    <recommendedName>
        <fullName evidence="3">Thioredoxin domain-containing protein</fullName>
    </recommendedName>
</protein>
<dbReference type="Proteomes" id="UP000244450">
    <property type="component" value="Unassembled WGS sequence"/>
</dbReference>
<gene>
    <name evidence="1" type="ORF">DCC81_25215</name>
</gene>
<accession>A0A2T7BB79</accession>
<sequence length="215" mass="24537">MQIKFVLKVKKRILLLLLLASIFGNVFLLFIPVNASSGASEQGVLTQQNRKSYNDSVVIRSLRINAIEQFKNEGVIIRHELSTSSGKALDIGKIVSQKGQLLVFQFDRNACSACIENEMSNLNDLGNVNPYAILIVATSFDNDIQAKLYLDRFKIPFRFIAVNKENFPFTTVPHLIPCYFMLDQTLRTSRFFIPDKNNNDLTNRYLKLTTEPRQE</sequence>
<comment type="caution">
    <text evidence="1">The sequence shown here is derived from an EMBL/GenBank/DDBJ whole genome shotgun (WGS) entry which is preliminary data.</text>
</comment>
<proteinExistence type="predicted"/>
<evidence type="ECO:0008006" key="3">
    <source>
        <dbReference type="Google" id="ProtNLM"/>
    </source>
</evidence>
<dbReference type="EMBL" id="QCYK01000005">
    <property type="protein sequence ID" value="PUZ21310.1"/>
    <property type="molecule type" value="Genomic_DNA"/>
</dbReference>